<dbReference type="Proteomes" id="UP000789831">
    <property type="component" value="Unassembled WGS sequence"/>
</dbReference>
<accession>A0A9N8ZDN1</accession>
<evidence type="ECO:0000313" key="2">
    <source>
        <dbReference type="Proteomes" id="UP000789831"/>
    </source>
</evidence>
<name>A0A9N8ZDN1_9GLOM</name>
<keyword evidence="2" id="KW-1185">Reference proteome</keyword>
<comment type="caution">
    <text evidence="1">The sequence shown here is derived from an EMBL/GenBank/DDBJ whole genome shotgun (WGS) entry which is preliminary data.</text>
</comment>
<organism evidence="1 2">
    <name type="scientific">Ambispora gerdemannii</name>
    <dbReference type="NCBI Taxonomy" id="144530"/>
    <lineage>
        <taxon>Eukaryota</taxon>
        <taxon>Fungi</taxon>
        <taxon>Fungi incertae sedis</taxon>
        <taxon>Mucoromycota</taxon>
        <taxon>Glomeromycotina</taxon>
        <taxon>Glomeromycetes</taxon>
        <taxon>Archaeosporales</taxon>
        <taxon>Ambisporaceae</taxon>
        <taxon>Ambispora</taxon>
    </lineage>
</organism>
<protein>
    <submittedName>
        <fullName evidence="1">10236_t:CDS:1</fullName>
    </submittedName>
</protein>
<gene>
    <name evidence="1" type="ORF">AGERDE_LOCUS3805</name>
</gene>
<dbReference type="EMBL" id="CAJVPL010000398">
    <property type="protein sequence ID" value="CAG8492070.1"/>
    <property type="molecule type" value="Genomic_DNA"/>
</dbReference>
<evidence type="ECO:0000313" key="1">
    <source>
        <dbReference type="EMBL" id="CAG8492070.1"/>
    </source>
</evidence>
<dbReference type="AlphaFoldDB" id="A0A9N8ZDN1"/>
<reference evidence="1" key="1">
    <citation type="submission" date="2021-06" db="EMBL/GenBank/DDBJ databases">
        <authorList>
            <person name="Kallberg Y."/>
            <person name="Tangrot J."/>
            <person name="Rosling A."/>
        </authorList>
    </citation>
    <scope>NUCLEOTIDE SEQUENCE</scope>
    <source>
        <strain evidence="1">MT106</strain>
    </source>
</reference>
<dbReference type="OrthoDB" id="10338456at2759"/>
<sequence>MSDISTFFINFINQAPDRTISFAIYQDSPTLPAGFQVVAWLQADVPPDGESIVMFNRGEYNVAVVDYYDETGVGIYKSSQIFVAKIGQIWELTEKSSREANLAIGESHKIAIVHNKVKKGDRTTFQLPNQYHVGIFYDLVLGQGISSDIYHLSKLLDLSADTNHYIVTAKFDSITSKLSLEIEPGKPMINNAENNRNEKDSKL</sequence>
<proteinExistence type="predicted"/>